<name>A0A0M0H860_ANEMI</name>
<dbReference type="SUPFAM" id="SSF64307">
    <property type="entry name" value="SirA-like"/>
    <property type="match status" value="1"/>
</dbReference>
<dbReference type="CDD" id="cd00291">
    <property type="entry name" value="SirA_YedF_YeeD"/>
    <property type="match status" value="1"/>
</dbReference>
<reference evidence="4 6" key="2">
    <citation type="submission" date="2016-10" db="EMBL/GenBank/DDBJ databases">
        <authorList>
            <person name="de Groot N.N."/>
        </authorList>
    </citation>
    <scope>NUCLEOTIDE SEQUENCE [LARGE SCALE GENOMIC DNA]</scope>
    <source>
        <strain evidence="4 6">DSM 2895</strain>
    </source>
</reference>
<dbReference type="InterPro" id="IPR001455">
    <property type="entry name" value="TusA-like"/>
</dbReference>
<dbReference type="PROSITE" id="PS01148">
    <property type="entry name" value="UPF0033"/>
    <property type="match status" value="1"/>
</dbReference>
<dbReference type="Proteomes" id="UP000182836">
    <property type="component" value="Unassembled WGS sequence"/>
</dbReference>
<dbReference type="PANTHER" id="PTHR33279:SF6">
    <property type="entry name" value="SULFUR CARRIER PROTEIN YEDF-RELATED"/>
    <property type="match status" value="1"/>
</dbReference>
<dbReference type="GeneID" id="42308037"/>
<dbReference type="InterPro" id="IPR036868">
    <property type="entry name" value="TusA-like_sf"/>
</dbReference>
<reference evidence="3 5" key="1">
    <citation type="submission" date="2015-07" db="EMBL/GenBank/DDBJ databases">
        <title>Fjat-14205 dsm 2895.</title>
        <authorList>
            <person name="Liu B."/>
            <person name="Wang J."/>
            <person name="Zhu Y."/>
            <person name="Liu G."/>
            <person name="Chen Q."/>
            <person name="Chen Z."/>
            <person name="Lan J."/>
            <person name="Che J."/>
            <person name="Ge C."/>
            <person name="Shi H."/>
            <person name="Pan Z."/>
            <person name="Liu X."/>
        </authorList>
    </citation>
    <scope>NUCLEOTIDE SEQUENCE [LARGE SCALE GENOMIC DNA]</scope>
    <source>
        <strain evidence="3 5">DSM 2895</strain>
    </source>
</reference>
<gene>
    <name evidence="3" type="ORF">AF333_23210</name>
    <name evidence="4" type="ORF">SAMN04487909_101112</name>
</gene>
<evidence type="ECO:0000313" key="6">
    <source>
        <dbReference type="Proteomes" id="UP000182836"/>
    </source>
</evidence>
<dbReference type="PATRIC" id="fig|47500.12.peg.2870"/>
<dbReference type="STRING" id="47500.AF333_23210"/>
<dbReference type="Gene3D" id="3.30.110.40">
    <property type="entry name" value="TusA-like domain"/>
    <property type="match status" value="1"/>
</dbReference>
<dbReference type="Pfam" id="PF01206">
    <property type="entry name" value="TusA"/>
    <property type="match status" value="1"/>
</dbReference>
<feature type="domain" description="UPF0033" evidence="2">
    <location>
        <begin position="14"/>
        <end position="38"/>
    </location>
</feature>
<dbReference type="EMBL" id="FNED01000001">
    <property type="protein sequence ID" value="SDH97917.1"/>
    <property type="molecule type" value="Genomic_DNA"/>
</dbReference>
<proteinExistence type="inferred from homology"/>
<dbReference type="EMBL" id="LGUG01000004">
    <property type="protein sequence ID" value="KON97906.1"/>
    <property type="molecule type" value="Genomic_DNA"/>
</dbReference>
<evidence type="ECO:0000313" key="5">
    <source>
        <dbReference type="Proteomes" id="UP000037269"/>
    </source>
</evidence>
<evidence type="ECO:0000259" key="2">
    <source>
        <dbReference type="PROSITE" id="PS01148"/>
    </source>
</evidence>
<comment type="similarity">
    <text evidence="1">Belongs to the sulfur carrier protein TusA family.</text>
</comment>
<sequence>MSETILHNEEETVLDALGEVCPYPLLKVQMAMEGVKSGGILRVHFDCGKATETIPEWAKEDGHEQLSLEEHGDQWTIRLRKKAE</sequence>
<dbReference type="OrthoDB" id="9796234at2"/>
<dbReference type="PANTHER" id="PTHR33279">
    <property type="entry name" value="SULFUR CARRIER PROTEIN YEDF-RELATED"/>
    <property type="match status" value="1"/>
</dbReference>
<protein>
    <submittedName>
        <fullName evidence="4">TusA-related sulfurtransferase</fullName>
    </submittedName>
</protein>
<dbReference type="RefSeq" id="WP_043067838.1">
    <property type="nucleotide sequence ID" value="NZ_BJOA01000026.1"/>
</dbReference>
<evidence type="ECO:0000256" key="1">
    <source>
        <dbReference type="ARBA" id="ARBA00008984"/>
    </source>
</evidence>
<dbReference type="Proteomes" id="UP000037269">
    <property type="component" value="Unassembled WGS sequence"/>
</dbReference>
<dbReference type="AlphaFoldDB" id="A0A0M0H860"/>
<dbReference type="GO" id="GO:0016740">
    <property type="term" value="F:transferase activity"/>
    <property type="evidence" value="ECO:0007669"/>
    <property type="project" value="UniProtKB-KW"/>
</dbReference>
<keyword evidence="5" id="KW-1185">Reference proteome</keyword>
<evidence type="ECO:0000313" key="3">
    <source>
        <dbReference type="EMBL" id="KON97906.1"/>
    </source>
</evidence>
<organism evidence="3 5">
    <name type="scientific">Aneurinibacillus migulanus</name>
    <name type="common">Bacillus migulanus</name>
    <dbReference type="NCBI Taxonomy" id="47500"/>
    <lineage>
        <taxon>Bacteria</taxon>
        <taxon>Bacillati</taxon>
        <taxon>Bacillota</taxon>
        <taxon>Bacilli</taxon>
        <taxon>Bacillales</taxon>
        <taxon>Paenibacillaceae</taxon>
        <taxon>Aneurinibacillus group</taxon>
        <taxon>Aneurinibacillus</taxon>
    </lineage>
</organism>
<keyword evidence="4" id="KW-0808">Transferase</keyword>
<accession>A0A0M0H860</accession>
<evidence type="ECO:0000313" key="4">
    <source>
        <dbReference type="EMBL" id="SDH97917.1"/>
    </source>
</evidence>